<accession>A0A671EAC1</accession>
<dbReference type="GO" id="GO:0000981">
    <property type="term" value="F:DNA-binding transcription factor activity, RNA polymerase II-specific"/>
    <property type="evidence" value="ECO:0007669"/>
    <property type="project" value="TreeGrafter"/>
</dbReference>
<feature type="domain" description="C2H2-type" evidence="10">
    <location>
        <begin position="488"/>
        <end position="515"/>
    </location>
</feature>
<dbReference type="FunFam" id="3.30.160.60:FF:001437">
    <property type="entry name" value="Zinc finger protein 594"/>
    <property type="match status" value="1"/>
</dbReference>
<evidence type="ECO:0000259" key="11">
    <source>
        <dbReference type="PROSITE" id="PS50805"/>
    </source>
</evidence>
<feature type="domain" description="C2H2-type" evidence="10">
    <location>
        <begin position="320"/>
        <end position="347"/>
    </location>
</feature>
<evidence type="ECO:0000256" key="3">
    <source>
        <dbReference type="ARBA" id="ARBA00022723"/>
    </source>
</evidence>
<dbReference type="CDD" id="cd07765">
    <property type="entry name" value="KRAB_A-box"/>
    <property type="match status" value="1"/>
</dbReference>
<feature type="domain" description="C2H2-type" evidence="10">
    <location>
        <begin position="538"/>
        <end position="565"/>
    </location>
</feature>
<keyword evidence="3" id="KW-0479">Metal-binding</keyword>
<feature type="domain" description="C2H2-type" evidence="10">
    <location>
        <begin position="404"/>
        <end position="431"/>
    </location>
</feature>
<dbReference type="FunFam" id="3.30.160.60:FF:000098">
    <property type="entry name" value="Zinc finger protein 614"/>
    <property type="match status" value="1"/>
</dbReference>
<dbReference type="Ensembl" id="ENSRFET00010011168.1">
    <property type="protein sequence ID" value="ENSRFEP00010010211.1"/>
    <property type="gene ID" value="ENSRFEG00010006868.1"/>
</dbReference>
<keyword evidence="5 9" id="KW-0863">Zinc-finger</keyword>
<reference evidence="12" key="4">
    <citation type="submission" date="2025-08" db="UniProtKB">
        <authorList>
            <consortium name="Ensembl"/>
        </authorList>
    </citation>
    <scope>IDENTIFICATION</scope>
</reference>
<evidence type="ECO:0000256" key="1">
    <source>
        <dbReference type="ARBA" id="ARBA00004123"/>
    </source>
</evidence>
<feature type="domain" description="C2H2-type" evidence="10">
    <location>
        <begin position="432"/>
        <end position="459"/>
    </location>
</feature>
<evidence type="ECO:0000313" key="13">
    <source>
        <dbReference type="Proteomes" id="UP000472240"/>
    </source>
</evidence>
<dbReference type="Proteomes" id="UP000472240">
    <property type="component" value="Chromosome 15"/>
</dbReference>
<dbReference type="FunFam" id="3.30.160.60:FF:000446">
    <property type="entry name" value="Zinc finger protein"/>
    <property type="match status" value="1"/>
</dbReference>
<dbReference type="InterPro" id="IPR001909">
    <property type="entry name" value="KRAB"/>
</dbReference>
<feature type="domain" description="C2H2-type" evidence="10">
    <location>
        <begin position="168"/>
        <end position="197"/>
    </location>
</feature>
<dbReference type="AlphaFoldDB" id="A0A671EAC1"/>
<feature type="domain" description="KRAB" evidence="11">
    <location>
        <begin position="22"/>
        <end position="97"/>
    </location>
</feature>
<dbReference type="InterPro" id="IPR036236">
    <property type="entry name" value="Znf_C2H2_sf"/>
</dbReference>
<dbReference type="GO" id="GO:0008270">
    <property type="term" value="F:zinc ion binding"/>
    <property type="evidence" value="ECO:0007669"/>
    <property type="project" value="UniProtKB-KW"/>
</dbReference>
<evidence type="ECO:0000256" key="8">
    <source>
        <dbReference type="ARBA" id="ARBA00023242"/>
    </source>
</evidence>
<name>A0A671EAC1_RHIFE</name>
<dbReference type="GO" id="GO:0000978">
    <property type="term" value="F:RNA polymerase II cis-regulatory region sequence-specific DNA binding"/>
    <property type="evidence" value="ECO:0007669"/>
    <property type="project" value="TreeGrafter"/>
</dbReference>
<dbReference type="SUPFAM" id="SSF57667">
    <property type="entry name" value="beta-beta-alpha zinc fingers"/>
    <property type="match status" value="7"/>
</dbReference>
<dbReference type="GO" id="GO:0005634">
    <property type="term" value="C:nucleus"/>
    <property type="evidence" value="ECO:0007669"/>
    <property type="project" value="UniProtKB-SubCell"/>
</dbReference>
<keyword evidence="4" id="KW-0677">Repeat</keyword>
<evidence type="ECO:0000256" key="4">
    <source>
        <dbReference type="ARBA" id="ARBA00022737"/>
    </source>
</evidence>
<comment type="similarity">
    <text evidence="2">Belongs to the krueppel C2H2-type zinc-finger protein family.</text>
</comment>
<proteinExistence type="inferred from homology"/>
<protein>
    <submittedName>
        <fullName evidence="12">Uncharacterized protein</fullName>
    </submittedName>
</protein>
<dbReference type="Pfam" id="PF01352">
    <property type="entry name" value="KRAB"/>
    <property type="match status" value="1"/>
</dbReference>
<feature type="domain" description="C2H2-type" evidence="10">
    <location>
        <begin position="292"/>
        <end position="319"/>
    </location>
</feature>
<keyword evidence="13" id="KW-1185">Reference proteome</keyword>
<dbReference type="FunFam" id="3.30.160.60:FF:000249">
    <property type="entry name" value="Zinc finger protein 154"/>
    <property type="match status" value="2"/>
</dbReference>
<reference evidence="12 13" key="2">
    <citation type="journal article" date="2018" name="Annu Rev Anim Biosci">
        <title>Bat Biology, Genomes, and the Bat1K Project: To Generate Chromosome-Level Genomes for All Living Bat Species.</title>
        <authorList>
            <person name="Teeling E.C."/>
            <person name="Vernes S.C."/>
            <person name="Davalos L.M."/>
            <person name="Ray D.A."/>
            <person name="Gilbert M.T.P."/>
            <person name="Myers E."/>
        </authorList>
    </citation>
    <scope>NUCLEOTIDE SEQUENCE</scope>
</reference>
<feature type="domain" description="C2H2-type" evidence="10">
    <location>
        <begin position="376"/>
        <end position="403"/>
    </location>
</feature>
<dbReference type="Gene3D" id="3.30.160.60">
    <property type="entry name" value="Classic Zinc Finger"/>
    <property type="match status" value="11"/>
</dbReference>
<evidence type="ECO:0000256" key="5">
    <source>
        <dbReference type="ARBA" id="ARBA00022771"/>
    </source>
</evidence>
<dbReference type="PANTHER" id="PTHR23226:SF432">
    <property type="entry name" value="ZINC FINGER PROTEIN 418"/>
    <property type="match status" value="1"/>
</dbReference>
<reference evidence="13" key="3">
    <citation type="submission" date="2018-12" db="EMBL/GenBank/DDBJ databases">
        <title>G10K-VGP greater horseshoe bat female genome, primary haplotype.</title>
        <authorList>
            <person name="Teeling E."/>
            <person name="Myers G."/>
            <person name="Vernes S."/>
            <person name="Pippel M."/>
            <person name="Winkler S."/>
            <person name="Fedrigo O."/>
            <person name="Rhie A."/>
            <person name="Koren S."/>
            <person name="Phillippy A."/>
            <person name="Lewin H."/>
            <person name="Damas J."/>
            <person name="Howe K."/>
            <person name="Mountcastle J."/>
            <person name="Jarvis E.D."/>
        </authorList>
    </citation>
    <scope>NUCLEOTIDE SEQUENCE [LARGE SCALE GENOMIC DNA]</scope>
</reference>
<dbReference type="InterPro" id="IPR013087">
    <property type="entry name" value="Znf_C2H2_type"/>
</dbReference>
<dbReference type="FunFam" id="3.30.160.60:FF:001270">
    <property type="entry name" value="zinc finger protein 583 isoform X1"/>
    <property type="match status" value="1"/>
</dbReference>
<dbReference type="Gene3D" id="6.10.140.140">
    <property type="match status" value="1"/>
</dbReference>
<dbReference type="SMART" id="SM00349">
    <property type="entry name" value="KRAB"/>
    <property type="match status" value="1"/>
</dbReference>
<feature type="domain" description="C2H2-type" evidence="10">
    <location>
        <begin position="348"/>
        <end position="375"/>
    </location>
</feature>
<dbReference type="SUPFAM" id="SSF109640">
    <property type="entry name" value="KRAB domain (Kruppel-associated box)"/>
    <property type="match status" value="1"/>
</dbReference>
<dbReference type="PANTHER" id="PTHR23226">
    <property type="entry name" value="ZINC FINGER AND SCAN DOMAIN-CONTAINING"/>
    <property type="match status" value="1"/>
</dbReference>
<keyword evidence="8" id="KW-0539">Nucleus</keyword>
<dbReference type="Pfam" id="PF00096">
    <property type="entry name" value="zf-C2H2"/>
    <property type="match status" value="8"/>
</dbReference>
<evidence type="ECO:0000313" key="12">
    <source>
        <dbReference type="Ensembl" id="ENSRFEP00010010211.1"/>
    </source>
</evidence>
<reference evidence="12 13" key="1">
    <citation type="journal article" date="2015" name="Annu Rev Anim Biosci">
        <title>The Genome 10K Project: a way forward.</title>
        <authorList>
            <person name="Koepfli K.P."/>
            <person name="Paten B."/>
            <person name="O'Brien S.J."/>
            <person name="Koepfli K.P."/>
            <person name="Paten B."/>
            <person name="Antunes A."/>
            <person name="Belov K."/>
            <person name="Bustamante C."/>
            <person name="Castoe T.A."/>
            <person name="Clawson H."/>
            <person name="Crawford A.J."/>
            <person name="Diekhans M."/>
            <person name="Distel D."/>
            <person name="Durbin R."/>
            <person name="Earl D."/>
            <person name="Fujita M.K."/>
            <person name="Gamble T."/>
            <person name="Georges A."/>
            <person name="Gemmell N."/>
            <person name="Gilbert M.T."/>
            <person name="Graves J.M."/>
            <person name="Green R.E."/>
            <person name="Hickey G."/>
            <person name="Jarvis E.D."/>
            <person name="Johnson W."/>
            <person name="Komissarov A."/>
            <person name="Korf I."/>
            <person name="Kuhn R."/>
            <person name="Larkin D.M."/>
            <person name="Lewin H."/>
            <person name="Lopez J.V."/>
            <person name="Ma J."/>
            <person name="Marques-Bonet T."/>
            <person name="Miller W."/>
            <person name="Murphy R."/>
            <person name="Pevzner P."/>
            <person name="Shapiro B."/>
            <person name="Steiner C."/>
            <person name="Tamazian G."/>
            <person name="Venkatesh B."/>
            <person name="Wang J."/>
            <person name="Wayne R."/>
            <person name="Wiley E."/>
            <person name="Yang H."/>
            <person name="Zhang G."/>
            <person name="Haussler D."/>
            <person name="Ryder O."/>
            <person name="O'Brien S.J."/>
        </authorList>
    </citation>
    <scope>NUCLEOTIDE SEQUENCE</scope>
</reference>
<evidence type="ECO:0000256" key="2">
    <source>
        <dbReference type="ARBA" id="ARBA00006991"/>
    </source>
</evidence>
<organism evidence="12 13">
    <name type="scientific">Rhinolophus ferrumequinum</name>
    <name type="common">Greater horseshoe bat</name>
    <dbReference type="NCBI Taxonomy" id="59479"/>
    <lineage>
        <taxon>Eukaryota</taxon>
        <taxon>Metazoa</taxon>
        <taxon>Chordata</taxon>
        <taxon>Craniata</taxon>
        <taxon>Vertebrata</taxon>
        <taxon>Euteleostomi</taxon>
        <taxon>Mammalia</taxon>
        <taxon>Eutheria</taxon>
        <taxon>Laurasiatheria</taxon>
        <taxon>Chiroptera</taxon>
        <taxon>Yinpterochiroptera</taxon>
        <taxon>Rhinolophoidea</taxon>
        <taxon>Rhinolophidae</taxon>
        <taxon>Rhinolophinae</taxon>
        <taxon>Rhinolophus</taxon>
    </lineage>
</organism>
<keyword evidence="7" id="KW-0238">DNA-binding</keyword>
<keyword evidence="6" id="KW-0862">Zinc</keyword>
<comment type="subcellular location">
    <subcellularLocation>
        <location evidence="1">Nucleus</location>
    </subcellularLocation>
</comment>
<feature type="domain" description="C2H2-type" evidence="10">
    <location>
        <begin position="460"/>
        <end position="487"/>
    </location>
</feature>
<dbReference type="InterPro" id="IPR036051">
    <property type="entry name" value="KRAB_dom_sf"/>
</dbReference>
<dbReference type="SMART" id="SM00355">
    <property type="entry name" value="ZnF_C2H2"/>
    <property type="match status" value="10"/>
</dbReference>
<evidence type="ECO:0000256" key="7">
    <source>
        <dbReference type="ARBA" id="ARBA00023125"/>
    </source>
</evidence>
<dbReference type="GO" id="GO:0045892">
    <property type="term" value="P:negative regulation of DNA-templated transcription"/>
    <property type="evidence" value="ECO:0007669"/>
    <property type="project" value="UniProtKB-ARBA"/>
</dbReference>
<dbReference type="GeneTree" id="ENSGT00940000154734"/>
<evidence type="ECO:0000256" key="9">
    <source>
        <dbReference type="PROSITE-ProRule" id="PRU00042"/>
    </source>
</evidence>
<evidence type="ECO:0000256" key="6">
    <source>
        <dbReference type="ARBA" id="ARBA00022833"/>
    </source>
</evidence>
<reference evidence="12" key="5">
    <citation type="submission" date="2025-09" db="UniProtKB">
        <authorList>
            <consortium name="Ensembl"/>
        </authorList>
    </citation>
    <scope>IDENTIFICATION</scope>
</reference>
<evidence type="ECO:0000259" key="10">
    <source>
        <dbReference type="PROSITE" id="PS50157"/>
    </source>
</evidence>
<dbReference type="PROSITE" id="PS00028">
    <property type="entry name" value="ZINC_FINGER_C2H2_1"/>
    <property type="match status" value="10"/>
</dbReference>
<dbReference type="FunFam" id="3.30.160.60:FF:000303">
    <property type="entry name" value="Zinc finger protein 41"/>
    <property type="match status" value="1"/>
</dbReference>
<dbReference type="PROSITE" id="PS50805">
    <property type="entry name" value="KRAB"/>
    <property type="match status" value="1"/>
</dbReference>
<dbReference type="InParanoid" id="A0A671EAC1"/>
<dbReference type="FunFam" id="3.30.160.60:FF:000218">
    <property type="entry name" value="Zinc finger protein 10"/>
    <property type="match status" value="1"/>
</dbReference>
<sequence>MGMGQIYGGRDCRSLGRGCFCVTFEDVAVFFSWEEWELLDEAQRHLYHDVMLENLRLITSPGKIFTPTSPLVVHRMVMSPATARWAQREPGPEEWHPGGGISFLLGCWCGAEDEAPEQSISVERVSQVRSSKAGLSSQRAHPCERCTPVLKDILHLADHQGRTHHGQKLCRLASCGKQLYFSANLPQHQTQNIGEKPFRIDVSRASFGNDCTFHVSGKRFTCWVVGKDFLATSGFLQVQTTNTEETSNTGTKYVAAFTRQKTHYNPQECTKALRYKHTLVHHQRVLNRERCYICSECGKSFGQSYSLIRHWRVHSEERPYECGQCGKSFSKSCTLSNHQRVHTGERPYECRECGKTFTHSSNLMKHQRVHTAERPYECKECGKFFTYRSILLEHQRVHTGERPYECSECGKSFSQRSHLNNHGRIHTGERPYECCQCGKSFSHSSSLIKHQIVHSGERPYECGECGKSFYQNSGLIQHQRVHTGIRPYECGECGKLFSNKSNLNKHWRVHTGERPYECCECGKSFSQSSNKCVEYGLYECSECHNSFSQTSVFISHFRVHTAESL</sequence>
<dbReference type="FunFam" id="3.30.160.60:FF:002343">
    <property type="entry name" value="Zinc finger protein 33A"/>
    <property type="match status" value="1"/>
</dbReference>
<dbReference type="PROSITE" id="PS50157">
    <property type="entry name" value="ZINC_FINGER_C2H2_2"/>
    <property type="match status" value="10"/>
</dbReference>